<name>A0A1T0ABH7_9GAMM</name>
<protein>
    <submittedName>
        <fullName evidence="1">DDE transposase</fullName>
    </submittedName>
</protein>
<comment type="caution">
    <text evidence="1">The sequence shown here is derived from an EMBL/GenBank/DDBJ whole genome shotgun (WGS) entry which is preliminary data.</text>
</comment>
<keyword evidence="2" id="KW-1185">Reference proteome</keyword>
<sequence length="50" mass="5736">MKITHCKLSKKVQKRLLEFFVLEVTARSAADLLGIHPNSAALFYHKIRLV</sequence>
<feature type="non-terminal residue" evidence="1">
    <location>
        <position position="50"/>
    </location>
</feature>
<proteinExistence type="predicted"/>
<gene>
    <name evidence="1" type="ORF">B0181_00830</name>
</gene>
<organism evidence="1 2">
    <name type="scientific">Moraxella caviae</name>
    <dbReference type="NCBI Taxonomy" id="34060"/>
    <lineage>
        <taxon>Bacteria</taxon>
        <taxon>Pseudomonadati</taxon>
        <taxon>Pseudomonadota</taxon>
        <taxon>Gammaproteobacteria</taxon>
        <taxon>Moraxellales</taxon>
        <taxon>Moraxellaceae</taxon>
        <taxon>Moraxella</taxon>
    </lineage>
</organism>
<evidence type="ECO:0000313" key="2">
    <source>
        <dbReference type="Proteomes" id="UP000190435"/>
    </source>
</evidence>
<dbReference type="EMBL" id="MUXU01000006">
    <property type="protein sequence ID" value="OOR93086.1"/>
    <property type="molecule type" value="Genomic_DNA"/>
</dbReference>
<dbReference type="AlphaFoldDB" id="A0A1T0ABH7"/>
<accession>A0A1T0ABH7</accession>
<dbReference type="Proteomes" id="UP000190435">
    <property type="component" value="Unassembled WGS sequence"/>
</dbReference>
<evidence type="ECO:0000313" key="1">
    <source>
        <dbReference type="EMBL" id="OOR93086.1"/>
    </source>
</evidence>
<reference evidence="1 2" key="1">
    <citation type="submission" date="2017-02" db="EMBL/GenBank/DDBJ databases">
        <title>Draft genome sequence of Moraxella caviae CCUG 355 type strain.</title>
        <authorList>
            <person name="Engstrom-Jakobsson H."/>
            <person name="Salva-Serra F."/>
            <person name="Thorell K."/>
            <person name="Gonzales-Siles L."/>
            <person name="Karlsson R."/>
            <person name="Boulund F."/>
            <person name="Engstrand L."/>
            <person name="Moore E."/>
        </authorList>
    </citation>
    <scope>NUCLEOTIDE SEQUENCE [LARGE SCALE GENOMIC DNA]</scope>
    <source>
        <strain evidence="1 2">CCUG 355</strain>
    </source>
</reference>